<dbReference type="Pfam" id="PF03551">
    <property type="entry name" value="PadR"/>
    <property type="match status" value="1"/>
</dbReference>
<keyword evidence="3" id="KW-1185">Reference proteome</keyword>
<dbReference type="PANTHER" id="PTHR43252">
    <property type="entry name" value="TRANSCRIPTIONAL REGULATOR YQJI"/>
    <property type="match status" value="1"/>
</dbReference>
<evidence type="ECO:0000313" key="2">
    <source>
        <dbReference type="EMBL" id="SHH44826.1"/>
    </source>
</evidence>
<gene>
    <name evidence="2" type="ORF">SAMN02745207_01162</name>
</gene>
<name>A0A1M5T2B0_9CLOT</name>
<dbReference type="InterPro" id="IPR036388">
    <property type="entry name" value="WH-like_DNA-bd_sf"/>
</dbReference>
<dbReference type="STRING" id="1121316.SAMN02745207_01162"/>
<dbReference type="SUPFAM" id="SSF46785">
    <property type="entry name" value="Winged helix' DNA-binding domain"/>
    <property type="match status" value="1"/>
</dbReference>
<dbReference type="AlphaFoldDB" id="A0A1M5T2B0"/>
<proteinExistence type="predicted"/>
<dbReference type="PANTHER" id="PTHR43252:SF2">
    <property type="entry name" value="TRANSCRIPTION REGULATOR, PADR-LIKE FAMILY"/>
    <property type="match status" value="1"/>
</dbReference>
<organism evidence="2 3">
    <name type="scientific">Clostridium grantii DSM 8605</name>
    <dbReference type="NCBI Taxonomy" id="1121316"/>
    <lineage>
        <taxon>Bacteria</taxon>
        <taxon>Bacillati</taxon>
        <taxon>Bacillota</taxon>
        <taxon>Clostridia</taxon>
        <taxon>Eubacteriales</taxon>
        <taxon>Clostridiaceae</taxon>
        <taxon>Clostridium</taxon>
    </lineage>
</organism>
<sequence>MARKQLQTLTEPMYYVLLNLLEPIHGYGIMKNISEMTKDKVKVGAGTVYSLLSRFEKEDIVVKISTEESKKTYILTDKGREILKEEHSRLKQLVIDGNELLGEDRYENINRCRSFR</sequence>
<dbReference type="InterPro" id="IPR036390">
    <property type="entry name" value="WH_DNA-bd_sf"/>
</dbReference>
<evidence type="ECO:0000259" key="1">
    <source>
        <dbReference type="Pfam" id="PF03551"/>
    </source>
</evidence>
<protein>
    <submittedName>
        <fullName evidence="2">DNA-binding transcriptional regulator, PadR family</fullName>
    </submittedName>
</protein>
<feature type="domain" description="Transcription regulator PadR N-terminal" evidence="1">
    <location>
        <begin position="18"/>
        <end position="85"/>
    </location>
</feature>
<reference evidence="2 3" key="1">
    <citation type="submission" date="2016-11" db="EMBL/GenBank/DDBJ databases">
        <authorList>
            <person name="Jaros S."/>
            <person name="Januszkiewicz K."/>
            <person name="Wedrychowicz H."/>
        </authorList>
    </citation>
    <scope>NUCLEOTIDE SEQUENCE [LARGE SCALE GENOMIC DNA]</scope>
    <source>
        <strain evidence="2 3">DSM 8605</strain>
    </source>
</reference>
<accession>A0A1M5T2B0</accession>
<dbReference type="InterPro" id="IPR005149">
    <property type="entry name" value="Tscrpt_reg_PadR_N"/>
</dbReference>
<dbReference type="Proteomes" id="UP000184447">
    <property type="component" value="Unassembled WGS sequence"/>
</dbReference>
<dbReference type="Gene3D" id="1.10.10.10">
    <property type="entry name" value="Winged helix-like DNA-binding domain superfamily/Winged helix DNA-binding domain"/>
    <property type="match status" value="1"/>
</dbReference>
<dbReference type="GO" id="GO:0003677">
    <property type="term" value="F:DNA binding"/>
    <property type="evidence" value="ECO:0007669"/>
    <property type="project" value="UniProtKB-KW"/>
</dbReference>
<dbReference type="OrthoDB" id="9814826at2"/>
<dbReference type="EMBL" id="FQXM01000005">
    <property type="protein sequence ID" value="SHH44826.1"/>
    <property type="molecule type" value="Genomic_DNA"/>
</dbReference>
<dbReference type="RefSeq" id="WP_073337490.1">
    <property type="nucleotide sequence ID" value="NZ_FQXM01000005.1"/>
</dbReference>
<keyword evidence="2" id="KW-0238">DNA-binding</keyword>
<evidence type="ECO:0000313" key="3">
    <source>
        <dbReference type="Proteomes" id="UP000184447"/>
    </source>
</evidence>